<keyword evidence="2" id="KW-1185">Reference proteome</keyword>
<evidence type="ECO:0000313" key="1">
    <source>
        <dbReference type="EMBL" id="KAE8713611.1"/>
    </source>
</evidence>
<reference evidence="1" key="1">
    <citation type="submission" date="2019-09" db="EMBL/GenBank/DDBJ databases">
        <title>Draft genome information of white flower Hibiscus syriacus.</title>
        <authorList>
            <person name="Kim Y.-M."/>
        </authorList>
    </citation>
    <scope>NUCLEOTIDE SEQUENCE [LARGE SCALE GENOMIC DNA]</scope>
    <source>
        <strain evidence="1">YM2019G1</strain>
    </source>
</reference>
<gene>
    <name evidence="1" type="ORF">F3Y22_tig00110206pilonHSYRG00195</name>
</gene>
<accession>A0A6A3BC44</accession>
<protein>
    <submittedName>
        <fullName evidence="1">Uncharacterized protein</fullName>
    </submittedName>
</protein>
<name>A0A6A3BC44_HIBSY</name>
<proteinExistence type="predicted"/>
<evidence type="ECO:0000313" key="2">
    <source>
        <dbReference type="Proteomes" id="UP000436088"/>
    </source>
</evidence>
<sequence>MDSRFQVLPPLKRFRLLQQQGRDDEFNGTKANSFCLPTKKRKESIDVPVGETTTCCLPAKKRIGDFDLILIPVAKKKRRKMGFCVIFVKVRMGIQKIHLYFVMDQSRCGEAHAGDSKWAHLVFALLAPEVFFRDPEGREMIDCSRVPDSK</sequence>
<comment type="caution">
    <text evidence="1">The sequence shown here is derived from an EMBL/GenBank/DDBJ whole genome shotgun (WGS) entry which is preliminary data.</text>
</comment>
<dbReference type="Proteomes" id="UP000436088">
    <property type="component" value="Unassembled WGS sequence"/>
</dbReference>
<dbReference type="EMBL" id="VEPZ02000876">
    <property type="protein sequence ID" value="KAE8713611.1"/>
    <property type="molecule type" value="Genomic_DNA"/>
</dbReference>
<dbReference type="AlphaFoldDB" id="A0A6A3BC44"/>
<organism evidence="1 2">
    <name type="scientific">Hibiscus syriacus</name>
    <name type="common">Rose of Sharon</name>
    <dbReference type="NCBI Taxonomy" id="106335"/>
    <lineage>
        <taxon>Eukaryota</taxon>
        <taxon>Viridiplantae</taxon>
        <taxon>Streptophyta</taxon>
        <taxon>Embryophyta</taxon>
        <taxon>Tracheophyta</taxon>
        <taxon>Spermatophyta</taxon>
        <taxon>Magnoliopsida</taxon>
        <taxon>eudicotyledons</taxon>
        <taxon>Gunneridae</taxon>
        <taxon>Pentapetalae</taxon>
        <taxon>rosids</taxon>
        <taxon>malvids</taxon>
        <taxon>Malvales</taxon>
        <taxon>Malvaceae</taxon>
        <taxon>Malvoideae</taxon>
        <taxon>Hibiscus</taxon>
    </lineage>
</organism>